<comment type="catalytic activity">
    <reaction evidence="7 8">
        <text>CMP + ATP = CDP + ADP</text>
        <dbReference type="Rhea" id="RHEA:11600"/>
        <dbReference type="ChEBI" id="CHEBI:30616"/>
        <dbReference type="ChEBI" id="CHEBI:58069"/>
        <dbReference type="ChEBI" id="CHEBI:60377"/>
        <dbReference type="ChEBI" id="CHEBI:456216"/>
        <dbReference type="EC" id="2.7.4.25"/>
    </reaction>
</comment>
<accession>A0A1I4MUG2</accession>
<dbReference type="EMBL" id="FOTK01000018">
    <property type="protein sequence ID" value="SFM06889.1"/>
    <property type="molecule type" value="Genomic_DNA"/>
</dbReference>
<dbReference type="InterPro" id="IPR011994">
    <property type="entry name" value="Cytidylate_kinase_dom"/>
</dbReference>
<dbReference type="STRING" id="582667.SAMN05192568_101848"/>
<keyword evidence="4 8" id="KW-0418">Kinase</keyword>
<dbReference type="OrthoDB" id="9807434at2"/>
<keyword evidence="5 8" id="KW-0067">ATP-binding</keyword>
<gene>
    <name evidence="8" type="primary">cmk</name>
    <name evidence="10" type="ORF">SAMN05192568_101848</name>
</gene>
<protein>
    <recommendedName>
        <fullName evidence="8">Cytidylate kinase</fullName>
        <shortName evidence="8">CK</shortName>
        <ecNumber evidence="8">2.7.4.25</ecNumber>
    </recommendedName>
    <alternativeName>
        <fullName evidence="8">Cytidine monophosphate kinase</fullName>
        <shortName evidence="8">CMP kinase</shortName>
    </alternativeName>
</protein>
<dbReference type="NCBIfam" id="TIGR00017">
    <property type="entry name" value="cmk"/>
    <property type="match status" value="1"/>
</dbReference>
<dbReference type="CDD" id="cd02020">
    <property type="entry name" value="CMPK"/>
    <property type="match status" value="1"/>
</dbReference>
<evidence type="ECO:0000313" key="11">
    <source>
        <dbReference type="Proteomes" id="UP000199048"/>
    </source>
</evidence>
<keyword evidence="2 8" id="KW-0808">Transferase</keyword>
<dbReference type="GO" id="GO:0036430">
    <property type="term" value="F:CMP kinase activity"/>
    <property type="evidence" value="ECO:0007669"/>
    <property type="project" value="RHEA"/>
</dbReference>
<dbReference type="GO" id="GO:0005524">
    <property type="term" value="F:ATP binding"/>
    <property type="evidence" value="ECO:0007669"/>
    <property type="project" value="UniProtKB-UniRule"/>
</dbReference>
<dbReference type="RefSeq" id="WP_092042706.1">
    <property type="nucleotide sequence ID" value="NZ_FOTK01000018.1"/>
</dbReference>
<proteinExistence type="inferred from homology"/>
<evidence type="ECO:0000256" key="2">
    <source>
        <dbReference type="ARBA" id="ARBA00022679"/>
    </source>
</evidence>
<dbReference type="AlphaFoldDB" id="A0A1I4MUG2"/>
<keyword evidence="8" id="KW-0963">Cytoplasm</keyword>
<dbReference type="GO" id="GO:0005737">
    <property type="term" value="C:cytoplasm"/>
    <property type="evidence" value="ECO:0007669"/>
    <property type="project" value="UniProtKB-SubCell"/>
</dbReference>
<sequence length="212" mass="22583">MPLVIAIDGPAASGKGTLAKRLADHYRLPHLDTGLLYRAVALALIDAGLSLDDPEAASRAAHALDADRLDDPRLRERAMGEAASRISAVPEVRAALLAWQRRFAADPQGAVLDGRDIGTVVCPDASVKLYITASSEERARRRHLELAGRGEAATFGAILADIEARDTRDASRTAAPLRMADDAIRLDTTSLDPDAAFAEARGIVERARGDSE</sequence>
<comment type="catalytic activity">
    <reaction evidence="6 8">
        <text>dCMP + ATP = dCDP + ADP</text>
        <dbReference type="Rhea" id="RHEA:25094"/>
        <dbReference type="ChEBI" id="CHEBI:30616"/>
        <dbReference type="ChEBI" id="CHEBI:57566"/>
        <dbReference type="ChEBI" id="CHEBI:58593"/>
        <dbReference type="ChEBI" id="CHEBI:456216"/>
        <dbReference type="EC" id="2.7.4.25"/>
    </reaction>
</comment>
<keyword evidence="3 8" id="KW-0547">Nucleotide-binding</keyword>
<dbReference type="GO" id="GO:0006220">
    <property type="term" value="P:pyrimidine nucleotide metabolic process"/>
    <property type="evidence" value="ECO:0007669"/>
    <property type="project" value="UniProtKB-UniRule"/>
</dbReference>
<name>A0A1I4MUG2_9HYPH</name>
<evidence type="ECO:0000256" key="3">
    <source>
        <dbReference type="ARBA" id="ARBA00022741"/>
    </source>
</evidence>
<keyword evidence="11" id="KW-1185">Reference proteome</keyword>
<organism evidence="10 11">
    <name type="scientific">Methylobacterium pseudosasicola</name>
    <dbReference type="NCBI Taxonomy" id="582667"/>
    <lineage>
        <taxon>Bacteria</taxon>
        <taxon>Pseudomonadati</taxon>
        <taxon>Pseudomonadota</taxon>
        <taxon>Alphaproteobacteria</taxon>
        <taxon>Hyphomicrobiales</taxon>
        <taxon>Methylobacteriaceae</taxon>
        <taxon>Methylobacterium</taxon>
    </lineage>
</organism>
<dbReference type="Gene3D" id="3.40.50.300">
    <property type="entry name" value="P-loop containing nucleotide triphosphate hydrolases"/>
    <property type="match status" value="1"/>
</dbReference>
<dbReference type="HAMAP" id="MF_00238">
    <property type="entry name" value="Cytidyl_kinase_type1"/>
    <property type="match status" value="1"/>
</dbReference>
<dbReference type="InterPro" id="IPR027417">
    <property type="entry name" value="P-loop_NTPase"/>
</dbReference>
<evidence type="ECO:0000256" key="1">
    <source>
        <dbReference type="ARBA" id="ARBA00009427"/>
    </source>
</evidence>
<dbReference type="EC" id="2.7.4.25" evidence="8"/>
<dbReference type="Proteomes" id="UP000199048">
    <property type="component" value="Unassembled WGS sequence"/>
</dbReference>
<comment type="subcellular location">
    <subcellularLocation>
        <location evidence="8">Cytoplasm</location>
    </subcellularLocation>
</comment>
<evidence type="ECO:0000256" key="7">
    <source>
        <dbReference type="ARBA" id="ARBA00048478"/>
    </source>
</evidence>
<evidence type="ECO:0000256" key="4">
    <source>
        <dbReference type="ARBA" id="ARBA00022777"/>
    </source>
</evidence>
<dbReference type="SUPFAM" id="SSF52540">
    <property type="entry name" value="P-loop containing nucleoside triphosphate hydrolases"/>
    <property type="match status" value="1"/>
</dbReference>
<evidence type="ECO:0000313" key="10">
    <source>
        <dbReference type="EMBL" id="SFM06889.1"/>
    </source>
</evidence>
<evidence type="ECO:0000256" key="8">
    <source>
        <dbReference type="HAMAP-Rule" id="MF_00238"/>
    </source>
</evidence>
<dbReference type="GO" id="GO:0036431">
    <property type="term" value="F:dCMP kinase activity"/>
    <property type="evidence" value="ECO:0007669"/>
    <property type="project" value="InterPro"/>
</dbReference>
<feature type="domain" description="Cytidylate kinase" evidence="9">
    <location>
        <begin position="5"/>
        <end position="191"/>
    </location>
</feature>
<feature type="binding site" evidence="8">
    <location>
        <begin position="9"/>
        <end position="17"/>
    </location>
    <ligand>
        <name>ATP</name>
        <dbReference type="ChEBI" id="CHEBI:30616"/>
    </ligand>
</feature>
<evidence type="ECO:0000256" key="6">
    <source>
        <dbReference type="ARBA" id="ARBA00047615"/>
    </source>
</evidence>
<reference evidence="11" key="1">
    <citation type="submission" date="2016-10" db="EMBL/GenBank/DDBJ databases">
        <authorList>
            <person name="Varghese N."/>
            <person name="Submissions S."/>
        </authorList>
    </citation>
    <scope>NUCLEOTIDE SEQUENCE [LARGE SCALE GENOMIC DNA]</scope>
    <source>
        <strain evidence="11">BL36</strain>
    </source>
</reference>
<evidence type="ECO:0000259" key="9">
    <source>
        <dbReference type="Pfam" id="PF02224"/>
    </source>
</evidence>
<dbReference type="InterPro" id="IPR003136">
    <property type="entry name" value="Cytidylate_kin"/>
</dbReference>
<dbReference type="Pfam" id="PF02224">
    <property type="entry name" value="Cytidylate_kin"/>
    <property type="match status" value="1"/>
</dbReference>
<evidence type="ECO:0000256" key="5">
    <source>
        <dbReference type="ARBA" id="ARBA00022840"/>
    </source>
</evidence>
<comment type="similarity">
    <text evidence="1 8">Belongs to the cytidylate kinase family. Type 1 subfamily.</text>
</comment>